<dbReference type="Proteomes" id="UP000009101">
    <property type="component" value="Chromosome"/>
</dbReference>
<protein>
    <submittedName>
        <fullName evidence="1">Uncharacterized protein</fullName>
    </submittedName>
</protein>
<dbReference type="STRING" id="696125.BARCL_1115"/>
<dbReference type="HOGENOM" id="CLU_3132716_0_0_5"/>
<organism evidence="1 2">
    <name type="scientific">Bartonella clarridgeiae (strain CCUG 45776 / CIP 104772 / 73)</name>
    <dbReference type="NCBI Taxonomy" id="696125"/>
    <lineage>
        <taxon>Bacteria</taxon>
        <taxon>Pseudomonadati</taxon>
        <taxon>Pseudomonadota</taxon>
        <taxon>Alphaproteobacteria</taxon>
        <taxon>Hyphomicrobiales</taxon>
        <taxon>Bartonellaceae</taxon>
        <taxon>Bartonella</taxon>
    </lineage>
</organism>
<name>E6YIV8_BARC7</name>
<sequence length="49" mass="6035">MESKRGYLDEKHRYGLYDKKFIVVRYQKYVTNFCIEYERENLVLAGRVI</sequence>
<dbReference type="EMBL" id="FN645454">
    <property type="protein sequence ID" value="CBI76796.1"/>
    <property type="molecule type" value="Genomic_DNA"/>
</dbReference>
<accession>E6YIV8</accession>
<evidence type="ECO:0000313" key="2">
    <source>
        <dbReference type="Proteomes" id="UP000009101"/>
    </source>
</evidence>
<dbReference type="AlphaFoldDB" id="E6YIV8"/>
<proteinExistence type="predicted"/>
<dbReference type="KEGG" id="bcd:BARCL_1115"/>
<gene>
    <name evidence="1" type="ordered locus">BARCL_1115</name>
</gene>
<evidence type="ECO:0000313" key="1">
    <source>
        <dbReference type="EMBL" id="CBI76796.1"/>
    </source>
</evidence>
<keyword evidence="2" id="KW-1185">Reference proteome</keyword>
<reference evidence="1 2" key="2">
    <citation type="journal article" date="2011" name="PLoS Genet.">
        <title>Parallel evolution of a type IV secretion system in radiating lineages of the host-restricted bacterial pathogen Bartonella.</title>
        <authorList>
            <person name="Engel P."/>
            <person name="Salzburger W."/>
            <person name="Liesch M."/>
            <person name="Chang C.C."/>
            <person name="Maruyama S."/>
            <person name="Lanz C."/>
            <person name="Calteau A."/>
            <person name="Lajus A."/>
            <person name="Medigue C."/>
            <person name="Schuster S.C."/>
            <person name="Dehio C."/>
        </authorList>
    </citation>
    <scope>NUCLEOTIDE SEQUENCE [LARGE SCALE GENOMIC DNA]</scope>
    <source>
        <strain evidence="2">CIP 104772 / 73</strain>
    </source>
</reference>
<reference evidence="2" key="1">
    <citation type="submission" date="2009-11" db="EMBL/GenBank/DDBJ databases">
        <title>Genome sequencing of Bartonella species and comparative genomics.</title>
        <authorList>
            <person name="Engel P."/>
            <person name="Salzburger W."/>
            <person name="Marius L."/>
            <person name="Chao-Chin C."/>
            <person name="Soichi M."/>
            <person name="Christa L."/>
            <person name="Alexandra C."/>
            <person name="Aurelie L."/>
            <person name="Claudine M."/>
            <person name="Stephan S.C."/>
            <person name="Christoph D."/>
        </authorList>
    </citation>
    <scope>NUCLEOTIDE SEQUENCE [LARGE SCALE GENOMIC DNA]</scope>
    <source>
        <strain evidence="2">CIP 104772 / 73</strain>
    </source>
</reference>